<dbReference type="InterPro" id="IPR002048">
    <property type="entry name" value="EF_hand_dom"/>
</dbReference>
<dbReference type="PROSITE" id="PS00018">
    <property type="entry name" value="EF_HAND_1"/>
    <property type="match status" value="3"/>
</dbReference>
<accession>A0A3S8V2J6</accession>
<sequence length="150" mass="17205">MADTLTEDQVEEFREAFFLIDKDSDGIITMEELARVIQSFDGNSGKEEVEEMNSEVVDGDENCSISFEEFLNIMAMKKKENVDEELKEAFKVFDRDQDGFISSNELRQVMMNMGERLTTAEAEQMIREADLDGDGLVSYDEFAKMMMMSL</sequence>
<dbReference type="PANTHER" id="PTHR23048:SF53">
    <property type="entry name" value="CALMODULIN"/>
    <property type="match status" value="1"/>
</dbReference>
<dbReference type="Pfam" id="PF13499">
    <property type="entry name" value="EF-hand_7"/>
    <property type="match status" value="2"/>
</dbReference>
<evidence type="ECO:0000313" key="6">
    <source>
        <dbReference type="EMBL" id="AZL94055.1"/>
    </source>
</evidence>
<dbReference type="PANTHER" id="PTHR23048">
    <property type="entry name" value="MYOSIN LIGHT CHAIN 1, 3"/>
    <property type="match status" value="1"/>
</dbReference>
<reference evidence="6" key="1">
    <citation type="submission" date="2018-03" db="EMBL/GenBank/DDBJ databases">
        <title>Calmodulin and Calmodulin-like Proteins Reveal their Involvement in Stress Response and Fruit Ripening in Papaya.</title>
        <authorList>
            <person name="Ding X."/>
            <person name="Zhang L."/>
            <person name="Hao Y."/>
            <person name="Xiao S."/>
            <person name="Wu Z."/>
            <person name="Chen W."/>
            <person name="Li X."/>
            <person name="Zhu X."/>
        </authorList>
    </citation>
    <scope>NUCLEOTIDE SEQUENCE</scope>
    <source>
        <tissue evidence="6">Fruit</tissue>
    </source>
</reference>
<proteinExistence type="evidence at transcript level"/>
<dbReference type="FunFam" id="1.10.238.10:FF:000001">
    <property type="entry name" value="Calmodulin 1"/>
    <property type="match status" value="1"/>
</dbReference>
<evidence type="ECO:0000256" key="4">
    <source>
        <dbReference type="ARBA" id="ARBA00022837"/>
    </source>
</evidence>
<dbReference type="GO" id="GO:0016460">
    <property type="term" value="C:myosin II complex"/>
    <property type="evidence" value="ECO:0007669"/>
    <property type="project" value="TreeGrafter"/>
</dbReference>
<keyword evidence="2" id="KW-0479">Metal-binding</keyword>
<name>A0A3S8V2J6_CARPA</name>
<feature type="domain" description="EF-hand" evidence="5">
    <location>
        <begin position="117"/>
        <end position="150"/>
    </location>
</feature>
<dbReference type="GeneID" id="110814736"/>
<dbReference type="PROSITE" id="PS50222">
    <property type="entry name" value="EF_HAND_2"/>
    <property type="match status" value="3"/>
</dbReference>
<feature type="domain" description="EF-hand" evidence="5">
    <location>
        <begin position="81"/>
        <end position="116"/>
    </location>
</feature>
<dbReference type="InterPro" id="IPR050230">
    <property type="entry name" value="CALM/Myosin/TropC-like"/>
</dbReference>
<dbReference type="InterPro" id="IPR011992">
    <property type="entry name" value="EF-hand-dom_pair"/>
</dbReference>
<dbReference type="GO" id="GO:0005509">
    <property type="term" value="F:calcium ion binding"/>
    <property type="evidence" value="ECO:0007669"/>
    <property type="project" value="InterPro"/>
</dbReference>
<dbReference type="OrthoDB" id="26525at2759"/>
<evidence type="ECO:0000259" key="5">
    <source>
        <dbReference type="PROSITE" id="PS50222"/>
    </source>
</evidence>
<dbReference type="KEGG" id="cpap:110814736"/>
<evidence type="ECO:0000256" key="2">
    <source>
        <dbReference type="ARBA" id="ARBA00022723"/>
    </source>
</evidence>
<dbReference type="EMBL" id="MH032785">
    <property type="protein sequence ID" value="AZL94055.1"/>
    <property type="molecule type" value="mRNA"/>
</dbReference>
<dbReference type="CDD" id="cd00051">
    <property type="entry name" value="EFh"/>
    <property type="match status" value="1"/>
</dbReference>
<evidence type="ECO:0000256" key="3">
    <source>
        <dbReference type="ARBA" id="ARBA00022737"/>
    </source>
</evidence>
<dbReference type="Gene3D" id="1.10.238.10">
    <property type="entry name" value="EF-hand"/>
    <property type="match status" value="2"/>
</dbReference>
<keyword evidence="4" id="KW-0106">Calcium</keyword>
<dbReference type="RefSeq" id="XP_021897984.1">
    <property type="nucleotide sequence ID" value="XM_022042292.1"/>
</dbReference>
<evidence type="ECO:0000256" key="1">
    <source>
        <dbReference type="ARBA" id="ARBA00009763"/>
    </source>
</evidence>
<protein>
    <submittedName>
        <fullName evidence="6">Calmodulin-like protein 8.2</fullName>
    </submittedName>
</protein>
<feature type="domain" description="EF-hand" evidence="5">
    <location>
        <begin position="8"/>
        <end position="43"/>
    </location>
</feature>
<dbReference type="SUPFAM" id="SSF47473">
    <property type="entry name" value="EF-hand"/>
    <property type="match status" value="1"/>
</dbReference>
<keyword evidence="3" id="KW-0677">Repeat</keyword>
<comment type="similarity">
    <text evidence="1">Belongs to the calmodulin family.</text>
</comment>
<dbReference type="InterPro" id="IPR018247">
    <property type="entry name" value="EF_Hand_1_Ca_BS"/>
</dbReference>
<dbReference type="AlphaFoldDB" id="A0A3S8V2J6"/>
<organism evidence="6">
    <name type="scientific">Carica papaya</name>
    <name type="common">Papaya</name>
    <dbReference type="NCBI Taxonomy" id="3649"/>
    <lineage>
        <taxon>Eukaryota</taxon>
        <taxon>Viridiplantae</taxon>
        <taxon>Streptophyta</taxon>
        <taxon>Embryophyta</taxon>
        <taxon>Tracheophyta</taxon>
        <taxon>Spermatophyta</taxon>
        <taxon>Magnoliopsida</taxon>
        <taxon>eudicotyledons</taxon>
        <taxon>Gunneridae</taxon>
        <taxon>Pentapetalae</taxon>
        <taxon>rosids</taxon>
        <taxon>malvids</taxon>
        <taxon>Brassicales</taxon>
        <taxon>Caricaceae</taxon>
        <taxon>Carica</taxon>
    </lineage>
</organism>
<dbReference type="SMART" id="SM00054">
    <property type="entry name" value="EFh"/>
    <property type="match status" value="4"/>
</dbReference>